<proteinExistence type="predicted"/>
<sequence>MAGRGEYQKQLAALWAKAKTHNLEFKDILPKDMEEELLQIKELKDSRELIQGFQEREGQLRAANEALNKDLIEKQSEIDNLPAEYQSTKMDLKQAHRQIDNHKDTIADLNERIERYRAQAKGIVAVKQADAAATEKLKNLQMEVEDQQIIIDSLEEDNRKSVAIFEQLREADAKALKRKDNLLAKKDKELAAKKDSIVKKEVMITNLRQQAHKTHNIDVAQGNTAFASSDADYGAETPVDTSQDDLLVTKEENINLLQRNLELSVQNRALEEQHVQMKTQLYEALASHESSDRNFAAIVSETKTLFRFYQASSQVLDLFANSFLASKASIPSLVLIESQLDAAQEALSGYFEVKKVVRAINSQPDNNNLDRTALYKELDSLAMSASDSAISLETLHSGLWSFLNQLSHDPKLLSDLNAAIELAMMASRLSQVEYCSKP</sequence>
<evidence type="ECO:0000313" key="3">
    <source>
        <dbReference type="Proteomes" id="UP000800082"/>
    </source>
</evidence>
<name>A0A6A5R6L0_9PLEO</name>
<dbReference type="GeneID" id="54356300"/>
<dbReference type="OrthoDB" id="3777090at2759"/>
<accession>A0A6A5R6L0</accession>
<reference evidence="2" key="1">
    <citation type="journal article" date="2020" name="Stud. Mycol.">
        <title>101 Dothideomycetes genomes: a test case for predicting lifestyles and emergence of pathogens.</title>
        <authorList>
            <person name="Haridas S."/>
            <person name="Albert R."/>
            <person name="Binder M."/>
            <person name="Bloem J."/>
            <person name="Labutti K."/>
            <person name="Salamov A."/>
            <person name="Andreopoulos B."/>
            <person name="Baker S."/>
            <person name="Barry K."/>
            <person name="Bills G."/>
            <person name="Bluhm B."/>
            <person name="Cannon C."/>
            <person name="Castanera R."/>
            <person name="Culley D."/>
            <person name="Daum C."/>
            <person name="Ezra D."/>
            <person name="Gonzalez J."/>
            <person name="Henrissat B."/>
            <person name="Kuo A."/>
            <person name="Liang C."/>
            <person name="Lipzen A."/>
            <person name="Lutzoni F."/>
            <person name="Magnuson J."/>
            <person name="Mondo S."/>
            <person name="Nolan M."/>
            <person name="Ohm R."/>
            <person name="Pangilinan J."/>
            <person name="Park H.-J."/>
            <person name="Ramirez L."/>
            <person name="Alfaro M."/>
            <person name="Sun H."/>
            <person name="Tritt A."/>
            <person name="Yoshinaga Y."/>
            <person name="Zwiers L.-H."/>
            <person name="Turgeon B."/>
            <person name="Goodwin S."/>
            <person name="Spatafora J."/>
            <person name="Crous P."/>
            <person name="Grigoriev I."/>
        </authorList>
    </citation>
    <scope>NUCLEOTIDE SEQUENCE</scope>
    <source>
        <strain evidence="2">CBS 183.55</strain>
    </source>
</reference>
<keyword evidence="1" id="KW-0175">Coiled coil</keyword>
<evidence type="ECO:0000313" key="2">
    <source>
        <dbReference type="EMBL" id="KAF1923213.1"/>
    </source>
</evidence>
<feature type="coiled-coil region" evidence="1">
    <location>
        <begin position="85"/>
        <end position="171"/>
    </location>
</feature>
<dbReference type="RefSeq" id="XP_033443466.1">
    <property type="nucleotide sequence ID" value="XM_033598633.1"/>
</dbReference>
<dbReference type="AlphaFoldDB" id="A0A6A5R6L0"/>
<organism evidence="2 3">
    <name type="scientific">Didymella exigua CBS 183.55</name>
    <dbReference type="NCBI Taxonomy" id="1150837"/>
    <lineage>
        <taxon>Eukaryota</taxon>
        <taxon>Fungi</taxon>
        <taxon>Dikarya</taxon>
        <taxon>Ascomycota</taxon>
        <taxon>Pezizomycotina</taxon>
        <taxon>Dothideomycetes</taxon>
        <taxon>Pleosporomycetidae</taxon>
        <taxon>Pleosporales</taxon>
        <taxon>Pleosporineae</taxon>
        <taxon>Didymellaceae</taxon>
        <taxon>Didymella</taxon>
    </lineage>
</organism>
<keyword evidence="3" id="KW-1185">Reference proteome</keyword>
<dbReference type="EMBL" id="ML979008">
    <property type="protein sequence ID" value="KAF1923213.1"/>
    <property type="molecule type" value="Genomic_DNA"/>
</dbReference>
<protein>
    <submittedName>
        <fullName evidence="2">Uncharacterized protein</fullName>
    </submittedName>
</protein>
<dbReference type="Proteomes" id="UP000800082">
    <property type="component" value="Unassembled WGS sequence"/>
</dbReference>
<evidence type="ECO:0000256" key="1">
    <source>
        <dbReference type="SAM" id="Coils"/>
    </source>
</evidence>
<gene>
    <name evidence="2" type="ORF">M421DRAFT_9857</name>
</gene>